<name>A0ABQ9Z479_9CRUS</name>
<feature type="transmembrane region" description="Helical" evidence="1">
    <location>
        <begin position="70"/>
        <end position="92"/>
    </location>
</feature>
<keyword evidence="3" id="KW-1185">Reference proteome</keyword>
<accession>A0ABQ9Z479</accession>
<keyword evidence="1" id="KW-1133">Transmembrane helix</keyword>
<reference evidence="2 3" key="1">
    <citation type="journal article" date="2023" name="Nucleic Acids Res.">
        <title>The hologenome of Daphnia magna reveals possible DNA methylation and microbiome-mediated evolution of the host genome.</title>
        <authorList>
            <person name="Chaturvedi A."/>
            <person name="Li X."/>
            <person name="Dhandapani V."/>
            <person name="Marshall H."/>
            <person name="Kissane S."/>
            <person name="Cuenca-Cambronero M."/>
            <person name="Asole G."/>
            <person name="Calvet F."/>
            <person name="Ruiz-Romero M."/>
            <person name="Marangio P."/>
            <person name="Guigo R."/>
            <person name="Rago D."/>
            <person name="Mirbahai L."/>
            <person name="Eastwood N."/>
            <person name="Colbourne J.K."/>
            <person name="Zhou J."/>
            <person name="Mallon E."/>
            <person name="Orsini L."/>
        </authorList>
    </citation>
    <scope>NUCLEOTIDE SEQUENCE [LARGE SCALE GENOMIC DNA]</scope>
    <source>
        <strain evidence="2">LRV0_1</strain>
    </source>
</reference>
<dbReference type="Proteomes" id="UP001234178">
    <property type="component" value="Unassembled WGS sequence"/>
</dbReference>
<keyword evidence="1" id="KW-0472">Membrane</keyword>
<evidence type="ECO:0000313" key="2">
    <source>
        <dbReference type="EMBL" id="KAK4007687.1"/>
    </source>
</evidence>
<evidence type="ECO:0000313" key="3">
    <source>
        <dbReference type="Proteomes" id="UP001234178"/>
    </source>
</evidence>
<proteinExistence type="predicted"/>
<protein>
    <submittedName>
        <fullName evidence="2">Uncharacterized protein</fullName>
    </submittedName>
</protein>
<sequence>MVVRVSHLLYRPPSHRLLKRHLPFPKTYSYISRIRREQPPLAENFQDIFIPVPTSRILLHMNRTGFTETIYLMFQLPVNVYVVVNGVGVAFLNEMLEISVRSQMRGRLLKKNN</sequence>
<organism evidence="2 3">
    <name type="scientific">Daphnia magna</name>
    <dbReference type="NCBI Taxonomy" id="35525"/>
    <lineage>
        <taxon>Eukaryota</taxon>
        <taxon>Metazoa</taxon>
        <taxon>Ecdysozoa</taxon>
        <taxon>Arthropoda</taxon>
        <taxon>Crustacea</taxon>
        <taxon>Branchiopoda</taxon>
        <taxon>Diplostraca</taxon>
        <taxon>Cladocera</taxon>
        <taxon>Anomopoda</taxon>
        <taxon>Daphniidae</taxon>
        <taxon>Daphnia</taxon>
    </lineage>
</organism>
<gene>
    <name evidence="2" type="ORF">OUZ56_012840</name>
</gene>
<keyword evidence="1" id="KW-0812">Transmembrane</keyword>
<comment type="caution">
    <text evidence="2">The sequence shown here is derived from an EMBL/GenBank/DDBJ whole genome shotgun (WGS) entry which is preliminary data.</text>
</comment>
<dbReference type="EMBL" id="JAOYFB010000002">
    <property type="protein sequence ID" value="KAK4007687.1"/>
    <property type="molecule type" value="Genomic_DNA"/>
</dbReference>
<evidence type="ECO:0000256" key="1">
    <source>
        <dbReference type="SAM" id="Phobius"/>
    </source>
</evidence>